<keyword evidence="4" id="KW-1185">Reference proteome</keyword>
<organism evidence="3 4">
    <name type="scientific">Labilithrix luteola</name>
    <dbReference type="NCBI Taxonomy" id="1391654"/>
    <lineage>
        <taxon>Bacteria</taxon>
        <taxon>Pseudomonadati</taxon>
        <taxon>Myxococcota</taxon>
        <taxon>Polyangia</taxon>
        <taxon>Polyangiales</taxon>
        <taxon>Labilitrichaceae</taxon>
        <taxon>Labilithrix</taxon>
    </lineage>
</organism>
<feature type="chain" id="PRO_5005467141" description="Outer membrane protein beta-barrel domain-containing protein" evidence="2">
    <location>
        <begin position="23"/>
        <end position="280"/>
    </location>
</feature>
<reference evidence="3 4" key="1">
    <citation type="submission" date="2015-08" db="EMBL/GenBank/DDBJ databases">
        <authorList>
            <person name="Babu N.S."/>
            <person name="Beckwith C.J."/>
            <person name="Beseler K.G."/>
            <person name="Brison A."/>
            <person name="Carone J.V."/>
            <person name="Caskin T.P."/>
            <person name="Diamond M."/>
            <person name="Durham M.E."/>
            <person name="Foxe J.M."/>
            <person name="Go M."/>
            <person name="Henderson B.A."/>
            <person name="Jones I.B."/>
            <person name="McGettigan J.A."/>
            <person name="Micheletti S.J."/>
            <person name="Nasrallah M.E."/>
            <person name="Ortiz D."/>
            <person name="Piller C.R."/>
            <person name="Privatt S.R."/>
            <person name="Schneider S.L."/>
            <person name="Sharp S."/>
            <person name="Smith T.C."/>
            <person name="Stanton J.D."/>
            <person name="Ullery H.E."/>
            <person name="Wilson R.J."/>
            <person name="Serrano M.G."/>
            <person name="Buck G."/>
            <person name="Lee V."/>
            <person name="Wang Y."/>
            <person name="Carvalho R."/>
            <person name="Voegtly L."/>
            <person name="Shi R."/>
            <person name="Duckworth R."/>
            <person name="Johnson A."/>
            <person name="Loviza R."/>
            <person name="Walstead R."/>
            <person name="Shah Z."/>
            <person name="Kiflezghi M."/>
            <person name="Wade K."/>
            <person name="Ball S.L."/>
            <person name="Bradley K.W."/>
            <person name="Asai D.J."/>
            <person name="Bowman C.A."/>
            <person name="Russell D.A."/>
            <person name="Pope W.H."/>
            <person name="Jacobs-Sera D."/>
            <person name="Hendrix R.W."/>
            <person name="Hatfull G.F."/>
        </authorList>
    </citation>
    <scope>NUCLEOTIDE SEQUENCE [LARGE SCALE GENOMIC DNA]</scope>
    <source>
        <strain evidence="3 4">DSM 27648</strain>
    </source>
</reference>
<accession>A0A0K1QAK2</accession>
<protein>
    <recommendedName>
        <fullName evidence="5">Outer membrane protein beta-barrel domain-containing protein</fullName>
    </recommendedName>
</protein>
<evidence type="ECO:0000313" key="3">
    <source>
        <dbReference type="EMBL" id="AKV02753.1"/>
    </source>
</evidence>
<dbReference type="KEGG" id="llu:AKJ09_09416"/>
<feature type="region of interest" description="Disordered" evidence="1">
    <location>
        <begin position="20"/>
        <end position="57"/>
    </location>
</feature>
<dbReference type="STRING" id="1391654.AKJ09_09416"/>
<keyword evidence="2" id="KW-0732">Signal</keyword>
<dbReference type="EMBL" id="CP012333">
    <property type="protein sequence ID" value="AKV02753.1"/>
    <property type="molecule type" value="Genomic_DNA"/>
</dbReference>
<gene>
    <name evidence="3" type="ORF">AKJ09_09416</name>
</gene>
<evidence type="ECO:0008006" key="5">
    <source>
        <dbReference type="Google" id="ProtNLM"/>
    </source>
</evidence>
<evidence type="ECO:0000256" key="1">
    <source>
        <dbReference type="SAM" id="MobiDB-lite"/>
    </source>
</evidence>
<feature type="compositionally biased region" description="Low complexity" evidence="1">
    <location>
        <begin position="20"/>
        <end position="38"/>
    </location>
</feature>
<dbReference type="RefSeq" id="WP_146653623.1">
    <property type="nucleotide sequence ID" value="NZ_CP012333.1"/>
</dbReference>
<dbReference type="Proteomes" id="UP000064967">
    <property type="component" value="Chromosome"/>
</dbReference>
<name>A0A0K1QAK2_9BACT</name>
<sequence length="280" mass="29576">MKTTSFLVALTLAMAAAHPAFAQDETEAPPASEPATPEEAPPAPAPPIPARAPAPRPAPAVYLQTSVQEPDAVLRPVPRYDLVRVGAGIRVGYVGSAAFSQFSKNDVLAQFSLEGTYALVTSGKFALAVGGAWDIGSSSATTRATQSSVTLHRLTAPIEARYHSAPWFYGFARVAPGAAAFAGSIRDSSAPAKLTDTAWAFATDVSVGVSLHPGANRQPDVRRARFWFTPEFGYAFTTETNLRPSPDRKSSDVLGEDQRVALGSIDARGVFWRVSGGVTF</sequence>
<evidence type="ECO:0000313" key="4">
    <source>
        <dbReference type="Proteomes" id="UP000064967"/>
    </source>
</evidence>
<feature type="signal peptide" evidence="2">
    <location>
        <begin position="1"/>
        <end position="22"/>
    </location>
</feature>
<proteinExistence type="predicted"/>
<dbReference type="AlphaFoldDB" id="A0A0K1QAK2"/>
<feature type="compositionally biased region" description="Pro residues" evidence="1">
    <location>
        <begin position="39"/>
        <end position="57"/>
    </location>
</feature>
<evidence type="ECO:0000256" key="2">
    <source>
        <dbReference type="SAM" id="SignalP"/>
    </source>
</evidence>